<evidence type="ECO:0000313" key="3">
    <source>
        <dbReference type="Proteomes" id="UP000198636"/>
    </source>
</evidence>
<sequence length="177" mass="19324">MKTFKLKDLTFTALIVVLMFVLGYILVPLFAILPIPAYRAIFVAPIYGAGITLAINQTKRTGTATIIGILIGLMIGSFAIIMFFVSAVAGFATDIIGSMLGGYRKEKNILIAGSLFPAIQIPLVFYIMAYTVGGVFGELIKQPIIILIPTIFAYIIAYISSIAVLRVWKKRKINSQL</sequence>
<evidence type="ECO:0008006" key="4">
    <source>
        <dbReference type="Google" id="ProtNLM"/>
    </source>
</evidence>
<gene>
    <name evidence="2" type="ORF">SAMN03080606_00285</name>
</gene>
<protein>
    <recommendedName>
        <fullName evidence="4">Energy-coupling factor transport system substrate-specific component</fullName>
    </recommendedName>
</protein>
<feature type="transmembrane region" description="Helical" evidence="1">
    <location>
        <begin position="12"/>
        <end position="33"/>
    </location>
</feature>
<feature type="transmembrane region" description="Helical" evidence="1">
    <location>
        <begin position="64"/>
        <end position="97"/>
    </location>
</feature>
<name>A0A1G5ATS4_9FIRM</name>
<reference evidence="2 3" key="1">
    <citation type="submission" date="2016-10" db="EMBL/GenBank/DDBJ databases">
        <authorList>
            <person name="de Groot N.N."/>
        </authorList>
    </citation>
    <scope>NUCLEOTIDE SEQUENCE [LARGE SCALE GENOMIC DNA]</scope>
    <source>
        <strain evidence="2 3">DSM 18978</strain>
    </source>
</reference>
<evidence type="ECO:0000256" key="1">
    <source>
        <dbReference type="SAM" id="Phobius"/>
    </source>
</evidence>
<keyword evidence="3" id="KW-1185">Reference proteome</keyword>
<dbReference type="OrthoDB" id="2087270at2"/>
<evidence type="ECO:0000313" key="2">
    <source>
        <dbReference type="EMBL" id="SCX81229.1"/>
    </source>
</evidence>
<dbReference type="AlphaFoldDB" id="A0A1G5ATS4"/>
<keyword evidence="1" id="KW-0472">Membrane</keyword>
<organism evidence="2 3">
    <name type="scientific">Alkaliphilus peptidifermentans DSM 18978</name>
    <dbReference type="NCBI Taxonomy" id="1120976"/>
    <lineage>
        <taxon>Bacteria</taxon>
        <taxon>Bacillati</taxon>
        <taxon>Bacillota</taxon>
        <taxon>Clostridia</taxon>
        <taxon>Peptostreptococcales</taxon>
        <taxon>Natronincolaceae</taxon>
        <taxon>Alkaliphilus</taxon>
    </lineage>
</organism>
<accession>A0A1G5ATS4</accession>
<dbReference type="RefSeq" id="WP_091539117.1">
    <property type="nucleotide sequence ID" value="NZ_FMUS01000001.1"/>
</dbReference>
<dbReference type="STRING" id="1120976.SAMN03080606_00285"/>
<feature type="transmembrane region" description="Helical" evidence="1">
    <location>
        <begin position="109"/>
        <end position="132"/>
    </location>
</feature>
<feature type="transmembrane region" description="Helical" evidence="1">
    <location>
        <begin position="144"/>
        <end position="168"/>
    </location>
</feature>
<dbReference type="Proteomes" id="UP000198636">
    <property type="component" value="Unassembled WGS sequence"/>
</dbReference>
<keyword evidence="1" id="KW-1133">Transmembrane helix</keyword>
<dbReference type="EMBL" id="FMUS01000001">
    <property type="protein sequence ID" value="SCX81229.1"/>
    <property type="molecule type" value="Genomic_DNA"/>
</dbReference>
<keyword evidence="1" id="KW-0812">Transmembrane</keyword>
<proteinExistence type="predicted"/>